<evidence type="ECO:0000313" key="2">
    <source>
        <dbReference type="Proteomes" id="UP000323274"/>
    </source>
</evidence>
<dbReference type="EMBL" id="BJJW01000002">
    <property type="protein sequence ID" value="GDZ83066.1"/>
    <property type="molecule type" value="Genomic_DNA"/>
</dbReference>
<name>A0A5A5TZ47_LEUCI</name>
<dbReference type="Proteomes" id="UP000323274">
    <property type="component" value="Unassembled WGS sequence"/>
</dbReference>
<evidence type="ECO:0000313" key="1">
    <source>
        <dbReference type="EMBL" id="GDZ83066.1"/>
    </source>
</evidence>
<protein>
    <submittedName>
        <fullName evidence="1">Uncharacterized protein</fullName>
    </submittedName>
</protein>
<dbReference type="AlphaFoldDB" id="A0A5A5TZ47"/>
<gene>
    <name evidence="1" type="ORF">LCIT_03080</name>
</gene>
<organism evidence="1 2">
    <name type="scientific">Leuconostoc citreum</name>
    <dbReference type="NCBI Taxonomy" id="33964"/>
    <lineage>
        <taxon>Bacteria</taxon>
        <taxon>Bacillati</taxon>
        <taxon>Bacillota</taxon>
        <taxon>Bacilli</taxon>
        <taxon>Lactobacillales</taxon>
        <taxon>Lactobacillaceae</taxon>
        <taxon>Leuconostoc</taxon>
    </lineage>
</organism>
<comment type="caution">
    <text evidence="1">The sequence shown here is derived from an EMBL/GenBank/DDBJ whole genome shotgun (WGS) entry which is preliminary data.</text>
</comment>
<reference evidence="1 2" key="1">
    <citation type="submission" date="2019-04" db="EMBL/GenBank/DDBJ databases">
        <title>A pseudo-fructophilic Leuconostoc citreum strain F192-5 isolated from peel of satsuma mandarin: the first report for isolation and characterization of strain-dependent fructophilic-like characteristics.</title>
        <authorList>
            <person name="Maeno S."/>
            <person name="Tanizawa Y."/>
            <person name="Kajikawa A."/>
            <person name="Kanesaki Y."/>
            <person name="Kubota E."/>
            <person name="Arita M."/>
            <person name="Leon D."/>
            <person name="Endo A."/>
        </authorList>
    </citation>
    <scope>NUCLEOTIDE SEQUENCE [LARGE SCALE GENOMIC DNA]</scope>
    <source>
        <strain evidence="1 2">F192-5</strain>
    </source>
</reference>
<proteinExistence type="predicted"/>
<accession>A0A5A5TZ47</accession>
<sequence>MEKWISDFVRTAIALKASGLRTNNDNNLFVQIDTEELGSRLKANGGLKEMMSYVAQADNFSIKSTWESSEIAIKTLKEMRAEKNA</sequence>
<dbReference type="RefSeq" id="WP_149333661.1">
    <property type="nucleotide sequence ID" value="NZ_BJJW01000002.1"/>
</dbReference>